<evidence type="ECO:0000313" key="8">
    <source>
        <dbReference type="EMBL" id="KAK6172184.1"/>
    </source>
</evidence>
<keyword evidence="2 6" id="KW-0256">Endoplasmic reticulum</keyword>
<keyword evidence="9" id="KW-1185">Reference proteome</keyword>
<dbReference type="InterPro" id="IPR019013">
    <property type="entry name" value="Vma21"/>
</dbReference>
<accession>A0AAN8PB44</accession>
<organism evidence="8 9">
    <name type="scientific">Patella caerulea</name>
    <name type="common">Rayed Mediterranean limpet</name>
    <dbReference type="NCBI Taxonomy" id="87958"/>
    <lineage>
        <taxon>Eukaryota</taxon>
        <taxon>Metazoa</taxon>
        <taxon>Spiralia</taxon>
        <taxon>Lophotrochozoa</taxon>
        <taxon>Mollusca</taxon>
        <taxon>Gastropoda</taxon>
        <taxon>Patellogastropoda</taxon>
        <taxon>Patelloidea</taxon>
        <taxon>Patellidae</taxon>
        <taxon>Patella</taxon>
    </lineage>
</organism>
<comment type="caution">
    <text evidence="8">The sequence shown here is derived from an EMBL/GenBank/DDBJ whole genome shotgun (WGS) entry which is preliminary data.</text>
</comment>
<comment type="similarity">
    <text evidence="6">Belongs to the VMA21 family.</text>
</comment>
<dbReference type="HAMAP" id="MF_03058">
    <property type="entry name" value="VMA21"/>
    <property type="match status" value="1"/>
</dbReference>
<evidence type="ECO:0000256" key="4">
    <source>
        <dbReference type="ARBA" id="ARBA00023136"/>
    </source>
</evidence>
<feature type="transmembrane region" description="Helical" evidence="6">
    <location>
        <begin position="21"/>
        <end position="40"/>
    </location>
</feature>
<gene>
    <name evidence="8" type="ORF">SNE40_015902</name>
    <name evidence="7" type="ORF">SNE40_023565</name>
</gene>
<evidence type="ECO:0000256" key="5">
    <source>
        <dbReference type="ARBA" id="ARBA00023329"/>
    </source>
</evidence>
<comment type="function">
    <text evidence="6">Required for the assembly of the V0 complex of the vacuolar ATPase (V-ATPase) in the endoplasmic reticulum.</text>
</comment>
<name>A0AAN8PB44_PATCE</name>
<dbReference type="AlphaFoldDB" id="A0AAN8PB44"/>
<keyword evidence="3 6" id="KW-1133">Transmembrane helix</keyword>
<evidence type="ECO:0000313" key="7">
    <source>
        <dbReference type="EMBL" id="KAK6165213.1"/>
    </source>
</evidence>
<evidence type="ECO:0000256" key="3">
    <source>
        <dbReference type="ARBA" id="ARBA00022989"/>
    </source>
</evidence>
<evidence type="ECO:0000256" key="2">
    <source>
        <dbReference type="ARBA" id="ARBA00022824"/>
    </source>
</evidence>
<evidence type="ECO:0000256" key="1">
    <source>
        <dbReference type="ARBA" id="ARBA00022692"/>
    </source>
</evidence>
<evidence type="ECO:0000256" key="6">
    <source>
        <dbReference type="HAMAP-Rule" id="MF_03058"/>
    </source>
</evidence>
<dbReference type="GO" id="GO:0012507">
    <property type="term" value="C:ER to Golgi transport vesicle membrane"/>
    <property type="evidence" value="ECO:0007669"/>
    <property type="project" value="UniProtKB-SubCell"/>
</dbReference>
<dbReference type="EMBL" id="JAZGQO010000011">
    <property type="protein sequence ID" value="KAK6172184.1"/>
    <property type="molecule type" value="Genomic_DNA"/>
</dbReference>
<proteinExistence type="inferred from homology"/>
<keyword evidence="4 6" id="KW-0472">Membrane</keyword>
<dbReference type="EMBL" id="JAZGQO010000022">
    <property type="protein sequence ID" value="KAK6165213.1"/>
    <property type="molecule type" value="Genomic_DNA"/>
</dbReference>
<feature type="transmembrane region" description="Helical" evidence="6">
    <location>
        <begin position="60"/>
        <end position="81"/>
    </location>
</feature>
<keyword evidence="1 6" id="KW-0812">Transmembrane</keyword>
<keyword evidence="5 6" id="KW-0968">Cytoplasmic vesicle</keyword>
<dbReference type="Pfam" id="PF09446">
    <property type="entry name" value="VMA21"/>
    <property type="match status" value="1"/>
</dbReference>
<sequence length="94" mass="10501">MADSGQLGRITMTESSGSVMRTMVVFSIAMCILPISSYFITKSFVFEGIFGMGHQNSYFYAAISSIVVVHIILGLFIYVAWTEDSKPMPQFKRD</sequence>
<comment type="subcellular location">
    <subcellularLocation>
        <location evidence="6">Endoplasmic reticulum membrane</location>
        <topology evidence="6">Multi-pass membrane protein</topology>
    </subcellularLocation>
    <subcellularLocation>
        <location evidence="6">Endoplasmic reticulum-Golgi intermediate compartment membrane</location>
        <topology evidence="6">Multi-pass membrane protein</topology>
    </subcellularLocation>
    <subcellularLocation>
        <location evidence="6">Cytoplasmic vesicle</location>
        <location evidence="6">COPII-coated vesicle membrane</location>
        <topology evidence="6">Multi-pass membrane protein</topology>
    </subcellularLocation>
</comment>
<dbReference type="GO" id="GO:0005789">
    <property type="term" value="C:endoplasmic reticulum membrane"/>
    <property type="evidence" value="ECO:0007669"/>
    <property type="project" value="UniProtKB-SubCell"/>
</dbReference>
<dbReference type="GO" id="GO:0033116">
    <property type="term" value="C:endoplasmic reticulum-Golgi intermediate compartment membrane"/>
    <property type="evidence" value="ECO:0007669"/>
    <property type="project" value="UniProtKB-SubCell"/>
</dbReference>
<reference evidence="8 9" key="1">
    <citation type="submission" date="2024-01" db="EMBL/GenBank/DDBJ databases">
        <title>The genome of the rayed Mediterranean limpet Patella caerulea (Linnaeus, 1758).</title>
        <authorList>
            <person name="Anh-Thu Weber A."/>
            <person name="Halstead-Nussloch G."/>
        </authorList>
    </citation>
    <scope>NUCLEOTIDE SEQUENCE [LARGE SCALE GENOMIC DNA]</scope>
    <source>
        <strain evidence="8">AATW-2023a</strain>
        <tissue evidence="8">Whole specimen</tissue>
    </source>
</reference>
<evidence type="ECO:0000313" key="9">
    <source>
        <dbReference type="Proteomes" id="UP001347796"/>
    </source>
</evidence>
<dbReference type="PANTHER" id="PTHR31792:SF3">
    <property type="entry name" value="VACUOLAR ATPASE ASSEMBLY INTEGRAL MEMBRANE PROTEIN VMA21"/>
    <property type="match status" value="1"/>
</dbReference>
<dbReference type="PANTHER" id="PTHR31792">
    <property type="entry name" value="VACUOLAR ATPASE ASSEMBLY INTEGRAL MEMBRANE PROTEIN VMA21"/>
    <property type="match status" value="1"/>
</dbReference>
<dbReference type="Proteomes" id="UP001347796">
    <property type="component" value="Unassembled WGS sequence"/>
</dbReference>
<protein>
    <recommendedName>
        <fullName evidence="6">Vacuolar ATPase assembly integral membrane protein VMA21 homolog</fullName>
    </recommendedName>
</protein>
<dbReference type="GO" id="GO:0070072">
    <property type="term" value="P:vacuolar proton-transporting V-type ATPase complex assembly"/>
    <property type="evidence" value="ECO:0007669"/>
    <property type="project" value="UniProtKB-UniRule"/>
</dbReference>